<evidence type="ECO:0000256" key="5">
    <source>
        <dbReference type="ARBA" id="ARBA00023242"/>
    </source>
</evidence>
<feature type="region of interest" description="Disordered" evidence="7">
    <location>
        <begin position="635"/>
        <end position="684"/>
    </location>
</feature>
<evidence type="ECO:0000256" key="3">
    <source>
        <dbReference type="ARBA" id="ARBA00022553"/>
    </source>
</evidence>
<dbReference type="Gene3D" id="3.30.70.330">
    <property type="match status" value="3"/>
</dbReference>
<feature type="region of interest" description="Disordered" evidence="7">
    <location>
        <begin position="44"/>
        <end position="134"/>
    </location>
</feature>
<feature type="domain" description="SPOC" evidence="9">
    <location>
        <begin position="798"/>
        <end position="1082"/>
    </location>
</feature>
<feature type="compositionally biased region" description="Low complexity" evidence="7">
    <location>
        <begin position="890"/>
        <end position="918"/>
    </location>
</feature>
<gene>
    <name evidence="10" type="primary">Rbm15b</name>
    <name evidence="10" type="ORF">g.13662</name>
</gene>
<feature type="compositionally biased region" description="Low complexity" evidence="7">
    <location>
        <begin position="723"/>
        <end position="735"/>
    </location>
</feature>
<accession>A0A6G1SD65</accession>
<dbReference type="GO" id="GO:0003723">
    <property type="term" value="F:RNA binding"/>
    <property type="evidence" value="ECO:0007669"/>
    <property type="project" value="UniProtKB-UniRule"/>
</dbReference>
<organism evidence="10">
    <name type="scientific">Aceria tosichella</name>
    <name type="common">wheat curl mite</name>
    <dbReference type="NCBI Taxonomy" id="561515"/>
    <lineage>
        <taxon>Eukaryota</taxon>
        <taxon>Metazoa</taxon>
        <taxon>Ecdysozoa</taxon>
        <taxon>Arthropoda</taxon>
        <taxon>Chelicerata</taxon>
        <taxon>Arachnida</taxon>
        <taxon>Acari</taxon>
        <taxon>Acariformes</taxon>
        <taxon>Trombidiformes</taxon>
        <taxon>Prostigmata</taxon>
        <taxon>Eupodina</taxon>
        <taxon>Eriophyoidea</taxon>
        <taxon>Eriophyidae</taxon>
        <taxon>Eriophyinae</taxon>
        <taxon>Aceriini</taxon>
        <taxon>Aceria</taxon>
    </lineage>
</organism>
<dbReference type="SUPFAM" id="SSF54928">
    <property type="entry name" value="RNA-binding domain, RBD"/>
    <property type="match status" value="2"/>
</dbReference>
<dbReference type="Gene3D" id="2.40.290.10">
    <property type="match status" value="2"/>
</dbReference>
<comment type="similarity">
    <text evidence="2">Belongs to the RRM Spen family.</text>
</comment>
<protein>
    <submittedName>
        <fullName evidence="10">Putative RNA-binding protein 15B</fullName>
    </submittedName>
</protein>
<dbReference type="InterPro" id="IPR010912">
    <property type="entry name" value="SPOC_met"/>
</dbReference>
<dbReference type="InterPro" id="IPR035979">
    <property type="entry name" value="RBD_domain_sf"/>
</dbReference>
<dbReference type="InterPro" id="IPR012677">
    <property type="entry name" value="Nucleotide-bd_a/b_plait_sf"/>
</dbReference>
<dbReference type="SMART" id="SM00360">
    <property type="entry name" value="RRM"/>
    <property type="match status" value="3"/>
</dbReference>
<dbReference type="CDD" id="cd12308">
    <property type="entry name" value="RRM1_Spen"/>
    <property type="match status" value="1"/>
</dbReference>
<feature type="region of interest" description="Disordered" evidence="7">
    <location>
        <begin position="225"/>
        <end position="480"/>
    </location>
</feature>
<feature type="compositionally biased region" description="Basic and acidic residues" evidence="7">
    <location>
        <begin position="635"/>
        <end position="652"/>
    </location>
</feature>
<feature type="compositionally biased region" description="Basic and acidic residues" evidence="7">
    <location>
        <begin position="738"/>
        <end position="749"/>
    </location>
</feature>
<feature type="domain" description="RRM" evidence="8">
    <location>
        <begin position="483"/>
        <end position="558"/>
    </location>
</feature>
<feature type="compositionally biased region" description="Low complexity" evidence="7">
    <location>
        <begin position="754"/>
        <end position="769"/>
    </location>
</feature>
<dbReference type="AlphaFoldDB" id="A0A6G1SD65"/>
<evidence type="ECO:0000256" key="7">
    <source>
        <dbReference type="SAM" id="MobiDB-lite"/>
    </source>
</evidence>
<dbReference type="PROSITE" id="PS50917">
    <property type="entry name" value="SPOC"/>
    <property type="match status" value="1"/>
</dbReference>
<dbReference type="InterPro" id="IPR012921">
    <property type="entry name" value="SPOC_C"/>
</dbReference>
<evidence type="ECO:0000256" key="1">
    <source>
        <dbReference type="ARBA" id="ARBA00004123"/>
    </source>
</evidence>
<feature type="region of interest" description="Disordered" evidence="7">
    <location>
        <begin position="723"/>
        <end position="790"/>
    </location>
</feature>
<feature type="region of interest" description="Disordered" evidence="7">
    <location>
        <begin position="975"/>
        <end position="1000"/>
    </location>
</feature>
<reference evidence="10" key="1">
    <citation type="submission" date="2018-10" db="EMBL/GenBank/DDBJ databases">
        <title>Transcriptome assembly of Aceria tosichella (Wheat curl mite) Type 2.</title>
        <authorList>
            <person name="Scully E.D."/>
            <person name="Geib S.M."/>
            <person name="Palmer N.A."/>
            <person name="Gupta A.K."/>
            <person name="Sarath G."/>
            <person name="Tatineni S."/>
        </authorList>
    </citation>
    <scope>NUCLEOTIDE SEQUENCE</scope>
    <source>
        <strain evidence="10">LincolnNE</strain>
    </source>
</reference>
<evidence type="ECO:0000256" key="2">
    <source>
        <dbReference type="ARBA" id="ARBA00005387"/>
    </source>
</evidence>
<dbReference type="EMBL" id="GGYP01003112">
    <property type="protein sequence ID" value="MDE47883.1"/>
    <property type="molecule type" value="Transcribed_RNA"/>
</dbReference>
<name>A0A6G1SD65_9ACAR</name>
<feature type="compositionally biased region" description="Basic and acidic residues" evidence="7">
    <location>
        <begin position="374"/>
        <end position="390"/>
    </location>
</feature>
<evidence type="ECO:0000313" key="10">
    <source>
        <dbReference type="EMBL" id="MDE47883.1"/>
    </source>
</evidence>
<dbReference type="PANTHER" id="PTHR23189">
    <property type="entry name" value="RNA RECOGNITION MOTIF-CONTAINING"/>
    <property type="match status" value="1"/>
</dbReference>
<feature type="compositionally biased region" description="Basic and acidic residues" evidence="7">
    <location>
        <begin position="778"/>
        <end position="788"/>
    </location>
</feature>
<dbReference type="Pfam" id="PF00076">
    <property type="entry name" value="RRM_1"/>
    <property type="match status" value="2"/>
</dbReference>
<evidence type="ECO:0000256" key="6">
    <source>
        <dbReference type="PROSITE-ProRule" id="PRU00176"/>
    </source>
</evidence>
<dbReference type="PROSITE" id="PS50102">
    <property type="entry name" value="RRM"/>
    <property type="match status" value="2"/>
</dbReference>
<sequence>MNYNNLKRGRSPPQQPPPFVYDDMMRPAPNHREYDNSYRLPPQTYDGPGRHYPGGPAHPMDMQPMHANPHNHIRQALPPPHPFIESPNHNNYAPSFNEHYYDRPSPANSYAAAPMGYRDPHPPHQPNPTYPNQPRSCSPPYKILCITNINQKIGDGPVKDALTSDFSRFGDISVSVCHDSGERLAYIYFRNCEDAREARQFKSRTIFFDRPIEIEPIYEPIRGVGSPADLSPSSPMVPPSGLPVYSPRRRSMSPPNYQRDMNDPIVSRGGPGPPQLPSGGDPPSSPLIYSQHRGPSPADYMGAPTRYSHGGRSPPPPMPPAHYERRNHHGAYNHYRSPHMTPPYASPTHEQYKSAYRSPSNQSPYSVASPSVLPRERAHIPSRSPHREPTYHPAELRGPPGSHPAHHHSSSRSISSSHHAPHSLHARQPYSHSSHRSQPIGQRQYHHNYPPDPPARFMSRDFRRGKFGTDPHPHEHDDSRPSRVLLVNNIDATKTEKDLREAFEPFGTIEEMEIKNVAPEISSALIKFSSMDGAYKAKTANNGRHLGNLRCRIVYGKVTASKRLWIGGLSPSTTVSSMEDECSRYGDIVSMDYTSGRPYCYVEYETANQAQFAAHQLRTTLTPASERKIRIEFVDPDRSEKLAPRHESEAASKSRTTNESAYDLDTSPRSASATSGQKRSVSPLNDLSISKRLCPAQTDIPPVAASTFKQERLAAAAAAAAKARTSSTTSSSSASHQTSDKSDKIRDVNDCSELNNNSDNNQLSNGNLSTSTQTPNIENDHPSHEAPSLDRLSQCSSIRDIVQCCSVSWPGQIALRNFIFPAQIYMCSGKKHIIDRYLSKPGGSNGESSSPLLRITQRWRLHPQPKLEEVKRRMQSGNLGMLVLTARQENSGASRNSTTSNSSGQQSTNGPSSQSTTNKTQQNGHLNKSAASITPQTPGSLERTESDTTEGGQIDGSACAAGAVVNSDEVSLANKGNSATVQDASAQDQTATPVSGSQTQSRPLRNLISYLEQKDAAGVVSLSAVDCPEQASSGSASDSSSKLLYAFPPGEFALNLLRRLATNLAPDSPKDEYLLGVIVGGNVEGGKV</sequence>
<dbReference type="InterPro" id="IPR000504">
    <property type="entry name" value="RRM_dom"/>
</dbReference>
<proteinExistence type="inferred from homology"/>
<keyword evidence="5" id="KW-0539">Nucleus</keyword>
<evidence type="ECO:0000259" key="9">
    <source>
        <dbReference type="PROSITE" id="PS50917"/>
    </source>
</evidence>
<feature type="domain" description="RRM" evidence="8">
    <location>
        <begin position="562"/>
        <end position="636"/>
    </location>
</feature>
<dbReference type="InterPro" id="IPR016194">
    <property type="entry name" value="SPOC-like_C_dom_sf"/>
</dbReference>
<feature type="compositionally biased region" description="Polar residues" evidence="7">
    <location>
        <begin position="430"/>
        <end position="441"/>
    </location>
</feature>
<dbReference type="Pfam" id="PF07744">
    <property type="entry name" value="SPOC"/>
    <property type="match status" value="1"/>
</dbReference>
<feature type="compositionally biased region" description="Polar residues" evidence="7">
    <location>
        <begin position="357"/>
        <end position="369"/>
    </location>
</feature>
<feature type="compositionally biased region" description="Polar residues" evidence="7">
    <location>
        <begin position="919"/>
        <end position="939"/>
    </location>
</feature>
<dbReference type="GO" id="GO:0005634">
    <property type="term" value="C:nucleus"/>
    <property type="evidence" value="ECO:0007669"/>
    <property type="project" value="UniProtKB-SubCell"/>
</dbReference>
<keyword evidence="3" id="KW-0597">Phosphoprotein</keyword>
<evidence type="ECO:0000259" key="8">
    <source>
        <dbReference type="PROSITE" id="PS50102"/>
    </source>
</evidence>
<evidence type="ECO:0000256" key="4">
    <source>
        <dbReference type="ARBA" id="ARBA00022884"/>
    </source>
</evidence>
<dbReference type="SUPFAM" id="SSF100939">
    <property type="entry name" value="SPOC domain-like"/>
    <property type="match status" value="2"/>
</dbReference>
<feature type="compositionally biased region" description="Polar residues" evidence="7">
    <location>
        <begin position="667"/>
        <end position="684"/>
    </location>
</feature>
<keyword evidence="4 6" id="KW-0694">RNA-binding</keyword>
<feature type="region of interest" description="Disordered" evidence="7">
    <location>
        <begin position="888"/>
        <end position="955"/>
    </location>
</feature>
<feature type="region of interest" description="Disordered" evidence="7">
    <location>
        <begin position="1"/>
        <end position="20"/>
    </location>
</feature>
<comment type="subcellular location">
    <subcellularLocation>
        <location evidence="1">Nucleus</location>
    </subcellularLocation>
</comment>
<feature type="compositionally biased region" description="Basic and acidic residues" evidence="7">
    <location>
        <begin position="458"/>
        <end position="480"/>
    </location>
</feature>